<evidence type="ECO:0000256" key="3">
    <source>
        <dbReference type="ARBA" id="ARBA00022692"/>
    </source>
</evidence>
<dbReference type="GO" id="GO:0016020">
    <property type="term" value="C:membrane"/>
    <property type="evidence" value="ECO:0007669"/>
    <property type="project" value="UniProtKB-SubCell"/>
</dbReference>
<feature type="transmembrane region" description="Helical" evidence="7">
    <location>
        <begin position="184"/>
        <end position="208"/>
    </location>
</feature>
<comment type="subcellular location">
    <subcellularLocation>
        <location evidence="1">Membrane</location>
        <topology evidence="1">Multi-pass membrane protein</topology>
    </subcellularLocation>
</comment>
<proteinExistence type="inferred from homology"/>
<evidence type="ECO:0000256" key="1">
    <source>
        <dbReference type="ARBA" id="ARBA00004141"/>
    </source>
</evidence>
<feature type="transmembrane region" description="Helical" evidence="7">
    <location>
        <begin position="339"/>
        <end position="358"/>
    </location>
</feature>
<protein>
    <submittedName>
        <fullName evidence="8">DUF726-domain-containing protein</fullName>
    </submittedName>
</protein>
<dbReference type="InterPro" id="IPR007941">
    <property type="entry name" value="DUF726"/>
</dbReference>
<evidence type="ECO:0000256" key="6">
    <source>
        <dbReference type="SAM" id="MobiDB-lite"/>
    </source>
</evidence>
<reference evidence="8 9" key="1">
    <citation type="submission" date="2016-07" db="EMBL/GenBank/DDBJ databases">
        <title>Draft genome of the white-rot fungus Obba rivulosa 3A-2.</title>
        <authorList>
            <consortium name="DOE Joint Genome Institute"/>
            <person name="Miettinen O."/>
            <person name="Riley R."/>
            <person name="Acob R."/>
            <person name="Barry K."/>
            <person name="Cullen D."/>
            <person name="De Vries R."/>
            <person name="Hainaut M."/>
            <person name="Hatakka A."/>
            <person name="Henrissat B."/>
            <person name="Hilden K."/>
            <person name="Kuo R."/>
            <person name="Labutti K."/>
            <person name="Lipzen A."/>
            <person name="Makela M.R."/>
            <person name="Sandor L."/>
            <person name="Spatafora J.W."/>
            <person name="Grigoriev I.V."/>
            <person name="Hibbett D.S."/>
        </authorList>
    </citation>
    <scope>NUCLEOTIDE SEQUENCE [LARGE SCALE GENOMIC DNA]</scope>
    <source>
        <strain evidence="8 9">3A-2</strain>
    </source>
</reference>
<feature type="region of interest" description="Disordered" evidence="6">
    <location>
        <begin position="560"/>
        <end position="579"/>
    </location>
</feature>
<keyword evidence="3 7" id="KW-0812">Transmembrane</keyword>
<evidence type="ECO:0000313" key="9">
    <source>
        <dbReference type="Proteomes" id="UP000250043"/>
    </source>
</evidence>
<dbReference type="SUPFAM" id="SSF53474">
    <property type="entry name" value="alpha/beta-Hydrolases"/>
    <property type="match status" value="1"/>
</dbReference>
<keyword evidence="9" id="KW-1185">Reference proteome</keyword>
<dbReference type="Proteomes" id="UP000250043">
    <property type="component" value="Unassembled WGS sequence"/>
</dbReference>
<evidence type="ECO:0000256" key="4">
    <source>
        <dbReference type="ARBA" id="ARBA00022989"/>
    </source>
</evidence>
<evidence type="ECO:0000256" key="5">
    <source>
        <dbReference type="ARBA" id="ARBA00023136"/>
    </source>
</evidence>
<dbReference type="Pfam" id="PF05277">
    <property type="entry name" value="DUF726"/>
    <property type="match status" value="1"/>
</dbReference>
<dbReference type="EMBL" id="KV722335">
    <property type="protein sequence ID" value="OCH95558.1"/>
    <property type="molecule type" value="Genomic_DNA"/>
</dbReference>
<evidence type="ECO:0000313" key="8">
    <source>
        <dbReference type="EMBL" id="OCH95558.1"/>
    </source>
</evidence>
<dbReference type="InterPro" id="IPR029058">
    <property type="entry name" value="AB_hydrolase_fold"/>
</dbReference>
<accession>A0A8E2J6B7</accession>
<name>A0A8E2J6B7_9APHY</name>
<gene>
    <name evidence="8" type="ORF">OBBRIDRAFT_767347</name>
</gene>
<dbReference type="OrthoDB" id="277931at2759"/>
<keyword evidence="5 7" id="KW-0472">Membrane</keyword>
<organism evidence="8 9">
    <name type="scientific">Obba rivulosa</name>
    <dbReference type="NCBI Taxonomy" id="1052685"/>
    <lineage>
        <taxon>Eukaryota</taxon>
        <taxon>Fungi</taxon>
        <taxon>Dikarya</taxon>
        <taxon>Basidiomycota</taxon>
        <taxon>Agaricomycotina</taxon>
        <taxon>Agaricomycetes</taxon>
        <taxon>Polyporales</taxon>
        <taxon>Gelatoporiaceae</taxon>
        <taxon>Obba</taxon>
    </lineage>
</organism>
<dbReference type="PANTHER" id="PTHR17920">
    <property type="entry name" value="TRANSMEMBRANE AND COILED-COIL DOMAIN-CONTAINING PROTEIN 4 TMCO4"/>
    <property type="match status" value="1"/>
</dbReference>
<evidence type="ECO:0000256" key="7">
    <source>
        <dbReference type="SAM" id="Phobius"/>
    </source>
</evidence>
<keyword evidence="4 7" id="KW-1133">Transmembrane helix</keyword>
<feature type="transmembrane region" description="Helical" evidence="7">
    <location>
        <begin position="214"/>
        <end position="247"/>
    </location>
</feature>
<comment type="similarity">
    <text evidence="2">Belongs to the TMCO4 family.</text>
</comment>
<sequence>MGDLTKLTPPKELSDEACSIVFQYIYRRLASYRNTAELYAMAEYALSSQPERLKSRIRDEFIEEMNNWAQDLLKHAWLACREPGSDKDAPALDPLSDTSTAGLSPLPAQDRLVRLLNTVLFLQITTRKDYSAHTRTYLFSFAILDESAIAATLKNPGHAVEEAERKTQLAKEQSAAQRKTLRKVGIGLGAVAGGVLIGVTGGLAAPLVGAGLSALLGFLGVGGTAAGLLATGLASSSVVCGALFGAYGSKRTAEMVGHYTRDVHDLAILPVRDSKETLAVRLCVSGWLASPEDVTAPWTIFGGDDTFALRWEVKALEDLSNALMATLKTQAMKYVQAQIIKRTVLAGLMTALAPIAWLKIGQIIGNRTHTRADNPWMNAKALAVKAGKVLGMLLHDRFLGNRPVTLVGYSLGALLIFEALRYLSTLPPSETAYLIQDVYLFGAPIATDEAAWAAVRRVVAGRLVNGYGSNDYVLAVLSRVSDVRWGVAGLQPVQVKGVENVSCEEVDGHVKWRGMIGQCLQRCGAPGIVDSEVQRQLEGRAKQIAGEVDLSEKEVDQLVEQGSDAVPAEDTLASSHPRD</sequence>
<evidence type="ECO:0000256" key="2">
    <source>
        <dbReference type="ARBA" id="ARBA00009824"/>
    </source>
</evidence>
<dbReference type="AlphaFoldDB" id="A0A8E2J6B7"/>
<dbReference type="PANTHER" id="PTHR17920:SF22">
    <property type="entry name" value="DUF726 DOMAIN PROTEIN (AFU_ORTHOLOGUE AFUA_2G12860)"/>
    <property type="match status" value="1"/>
</dbReference>